<reference evidence="2 3" key="1">
    <citation type="journal article" date="2019" name="Anaerobe">
        <title>Detection of Robinsoniella peoriensis in multiple bone samples of a trauma patient.</title>
        <authorList>
            <person name="Schrottner P."/>
            <person name="Hartwich K."/>
            <person name="Bunk B."/>
            <person name="Schober I."/>
            <person name="Helbig S."/>
            <person name="Rudolph W.W."/>
            <person name="Gunzer F."/>
        </authorList>
    </citation>
    <scope>NUCLEOTIDE SEQUENCE [LARGE SCALE GENOMIC DNA]</scope>
    <source>
        <strain evidence="2 3">DSM 106044</strain>
    </source>
</reference>
<evidence type="ECO:0000313" key="2">
    <source>
        <dbReference type="EMBL" id="TLC97641.1"/>
    </source>
</evidence>
<dbReference type="SUPFAM" id="SSF89550">
    <property type="entry name" value="PHP domain-like"/>
    <property type="match status" value="1"/>
</dbReference>
<dbReference type="SMART" id="SM00481">
    <property type="entry name" value="POLIIIAc"/>
    <property type="match status" value="1"/>
</dbReference>
<accession>A0A4U8PZ22</accession>
<dbReference type="EC" id="3.1.3.-" evidence="2"/>
<organism evidence="2 3">
    <name type="scientific">Robinsoniella peoriensis</name>
    <dbReference type="NCBI Taxonomy" id="180332"/>
    <lineage>
        <taxon>Bacteria</taxon>
        <taxon>Bacillati</taxon>
        <taxon>Bacillota</taxon>
        <taxon>Clostridia</taxon>
        <taxon>Lachnospirales</taxon>
        <taxon>Lachnospiraceae</taxon>
        <taxon>Robinsoniella</taxon>
    </lineage>
</organism>
<dbReference type="InterPro" id="IPR003141">
    <property type="entry name" value="Pol/His_phosphatase_N"/>
</dbReference>
<dbReference type="STRING" id="180332.GCA_000797495_00315"/>
<feature type="domain" description="Polymerase/histidinol phosphatase N-terminal" evidence="1">
    <location>
        <begin position="5"/>
        <end position="79"/>
    </location>
</feature>
<name>A0A4U8PZ22_9FIRM</name>
<dbReference type="InterPro" id="IPR004013">
    <property type="entry name" value="PHP_dom"/>
</dbReference>
<keyword evidence="3" id="KW-1185">Reference proteome</keyword>
<dbReference type="GO" id="GO:0005829">
    <property type="term" value="C:cytosol"/>
    <property type="evidence" value="ECO:0007669"/>
    <property type="project" value="TreeGrafter"/>
</dbReference>
<dbReference type="Proteomes" id="UP000306509">
    <property type="component" value="Unassembled WGS sequence"/>
</dbReference>
<dbReference type="InterPro" id="IPR016195">
    <property type="entry name" value="Pol/histidinol_Pase-like"/>
</dbReference>
<gene>
    <name evidence="2" type="primary">ycdX</name>
    <name evidence="2" type="ORF">DSM106044_05595</name>
</gene>
<dbReference type="Pfam" id="PF02811">
    <property type="entry name" value="PHP"/>
    <property type="match status" value="1"/>
</dbReference>
<dbReference type="PANTHER" id="PTHR36928:SF1">
    <property type="entry name" value="PHOSPHATASE YCDX-RELATED"/>
    <property type="match status" value="1"/>
</dbReference>
<dbReference type="Gene3D" id="3.20.20.140">
    <property type="entry name" value="Metal-dependent hydrolases"/>
    <property type="match status" value="1"/>
</dbReference>
<dbReference type="PANTHER" id="PTHR36928">
    <property type="entry name" value="PHOSPHATASE YCDX-RELATED"/>
    <property type="match status" value="1"/>
</dbReference>
<dbReference type="NCBIfam" id="NF006702">
    <property type="entry name" value="PRK09248.1"/>
    <property type="match status" value="1"/>
</dbReference>
<proteinExistence type="predicted"/>
<dbReference type="CDD" id="cd07437">
    <property type="entry name" value="PHP_HisPPase_Ycdx_like"/>
    <property type="match status" value="1"/>
</dbReference>
<dbReference type="EMBL" id="QGQD01000115">
    <property type="protein sequence ID" value="TLC97641.1"/>
    <property type="molecule type" value="Genomic_DNA"/>
</dbReference>
<evidence type="ECO:0000259" key="1">
    <source>
        <dbReference type="SMART" id="SM00481"/>
    </source>
</evidence>
<keyword evidence="2" id="KW-0378">Hydrolase</keyword>
<dbReference type="GO" id="GO:0008270">
    <property type="term" value="F:zinc ion binding"/>
    <property type="evidence" value="ECO:0007669"/>
    <property type="project" value="TreeGrafter"/>
</dbReference>
<dbReference type="RefSeq" id="WP_027294425.1">
    <property type="nucleotide sequence ID" value="NZ_CABMJZ010000031.1"/>
</dbReference>
<dbReference type="OrthoDB" id="9808747at2"/>
<protein>
    <submittedName>
        <fullName evidence="2">Putative phosphatase YcdX</fullName>
        <ecNumber evidence="2">3.1.3.-</ecNumber>
    </submittedName>
</protein>
<dbReference type="GO" id="GO:0042578">
    <property type="term" value="F:phosphoric ester hydrolase activity"/>
    <property type="evidence" value="ECO:0007669"/>
    <property type="project" value="TreeGrafter"/>
</dbReference>
<comment type="caution">
    <text evidence="2">The sequence shown here is derived from an EMBL/GenBank/DDBJ whole genome shotgun (WGS) entry which is preliminary data.</text>
</comment>
<dbReference type="AlphaFoldDB" id="A0A4U8PZ22"/>
<sequence>MRYVLDSHTHTLASGHAYSTIHEMAYEAAAKGLELLGITEHAPKMPGTCHEYYFMNLRILERSMCGIEVLFGAEVNVLDYDGNLDMDDSLLKKMDVAIASLHTPCIKSGTREENTRACLNAMKNPYINIIGHPDDSRFPLDYEALVLGAKEHQVLLELNNNSLHPLGARENPIPNDIVMLEMCKKYQVPIILGSDAHCAADVGNHQFIDKLFECFEFPEELIVNRSVDEYKKYINRYKNR</sequence>
<dbReference type="InterPro" id="IPR050243">
    <property type="entry name" value="PHP_phosphatase"/>
</dbReference>
<evidence type="ECO:0000313" key="3">
    <source>
        <dbReference type="Proteomes" id="UP000306509"/>
    </source>
</evidence>